<keyword evidence="9" id="KW-0496">Mitochondrion</keyword>
<keyword evidence="10 12" id="KW-0472">Membrane</keyword>
<dbReference type="SUPFAM" id="SSF69572">
    <property type="entry name" value="Activating enzymes of the ubiquitin-like proteins"/>
    <property type="match status" value="1"/>
</dbReference>
<evidence type="ECO:0000256" key="4">
    <source>
        <dbReference type="ARBA" id="ARBA00022692"/>
    </source>
</evidence>
<evidence type="ECO:0000256" key="8">
    <source>
        <dbReference type="ARBA" id="ARBA00022989"/>
    </source>
</evidence>
<evidence type="ECO:0000313" key="14">
    <source>
        <dbReference type="EMBL" id="KXT06945.1"/>
    </source>
</evidence>
<evidence type="ECO:0000256" key="11">
    <source>
        <dbReference type="ARBA" id="ARBA00060084"/>
    </source>
</evidence>
<dbReference type="GO" id="GO:0008641">
    <property type="term" value="F:ubiquitin-like modifier activating enzyme activity"/>
    <property type="evidence" value="ECO:0007669"/>
    <property type="project" value="InterPro"/>
</dbReference>
<dbReference type="GO" id="GO:0061503">
    <property type="term" value="F:tRNA threonylcarbamoyladenosine dehydratase"/>
    <property type="evidence" value="ECO:0007669"/>
    <property type="project" value="TreeGrafter"/>
</dbReference>
<dbReference type="InterPro" id="IPR000594">
    <property type="entry name" value="ThiF_NAD_FAD-bd"/>
</dbReference>
<keyword evidence="15" id="KW-1185">Reference proteome</keyword>
<comment type="function">
    <text evidence="11">Catalyzes the ATP-dependent dehydration of threonylcarbamoyladenosine at position 37 (t(6)A37) to form cyclic t(6)A37 (ct(6)A37) in tRNAs that read codons beginning with adenine.</text>
</comment>
<gene>
    <name evidence="14" type="ORF">AC578_7102</name>
</gene>
<dbReference type="Pfam" id="PF00899">
    <property type="entry name" value="ThiF"/>
    <property type="match status" value="1"/>
</dbReference>
<protein>
    <recommendedName>
        <fullName evidence="13">THIF-type NAD/FAD binding fold domain-containing protein</fullName>
    </recommendedName>
</protein>
<keyword evidence="6" id="KW-1000">Mitochondrion outer membrane</keyword>
<evidence type="ECO:0000256" key="7">
    <source>
        <dbReference type="ARBA" id="ARBA00022840"/>
    </source>
</evidence>
<sequence length="501" mass="55617">MEWLSNNNHKLHLALTAVASGAIAVSAVIALQEAKRRYNVHHLKHSIPELTSPHHVARINEIGGAYPEITTEDRDEEKSIALARRARLGDYDEDLILEQLARNRVFLTDEGLAKLRKAFVIVVGCGGVGSHATAALARSGCGKLRLIDFDQVTLSSLNRHAVATLADVGTPKVKCLQKRLEQIAPWTHFDSRNELFSEPVASKQLEPWSDGQKPTFVIDAIDNIDSKVALLHYCKANSLPVISSMGAGCKSDPTRVFIGDISASTDDPLSRSTRRKLRMRGVKDGIPVVYSSEKTGPGKAQLLPLPEDEFQKGSVGELGVLPDFRVRILPVLGTMPAVFGLCVANHIMLDISGYPHDYLPSKAREKMYEGILGQLQGLEERVARHQGLDPVGLRLPLTNDDVGYVIEEVYRGRSVVSGLAARLALTRWRRPQGNWIDMSTPGQKADKLDLDDLICMTKDEMLKHEQLVLKEGKAPENLYDKKVIELVEKRRAEEREYRSQR</sequence>
<comment type="similarity">
    <text evidence="2">Belongs to the HesA/MoeB/ThiF family.</text>
</comment>
<dbReference type="Proteomes" id="UP000070133">
    <property type="component" value="Unassembled WGS sequence"/>
</dbReference>
<evidence type="ECO:0000256" key="10">
    <source>
        <dbReference type="ARBA" id="ARBA00023136"/>
    </source>
</evidence>
<accession>A0A139HWV6</accession>
<reference evidence="14 15" key="1">
    <citation type="submission" date="2015-07" db="EMBL/GenBank/DDBJ databases">
        <title>Comparative genomics of the Sigatoka disease complex on banana suggests a link between parallel evolutionary changes in Pseudocercospora fijiensis and Pseudocercospora eumusae and increased virulence on the banana host.</title>
        <authorList>
            <person name="Chang T.-C."/>
            <person name="Salvucci A."/>
            <person name="Crous P.W."/>
            <person name="Stergiopoulos I."/>
        </authorList>
    </citation>
    <scope>NUCLEOTIDE SEQUENCE [LARGE SCALE GENOMIC DNA]</scope>
    <source>
        <strain evidence="14 15">CBS 114824</strain>
    </source>
</reference>
<organism evidence="14 15">
    <name type="scientific">Pseudocercospora eumusae</name>
    <dbReference type="NCBI Taxonomy" id="321146"/>
    <lineage>
        <taxon>Eukaryota</taxon>
        <taxon>Fungi</taxon>
        <taxon>Dikarya</taxon>
        <taxon>Ascomycota</taxon>
        <taxon>Pezizomycotina</taxon>
        <taxon>Dothideomycetes</taxon>
        <taxon>Dothideomycetidae</taxon>
        <taxon>Mycosphaerellales</taxon>
        <taxon>Mycosphaerellaceae</taxon>
        <taxon>Pseudocercospora</taxon>
    </lineage>
</organism>
<evidence type="ECO:0000259" key="13">
    <source>
        <dbReference type="Pfam" id="PF00899"/>
    </source>
</evidence>
<proteinExistence type="inferred from homology"/>
<dbReference type="InterPro" id="IPR035985">
    <property type="entry name" value="Ubiquitin-activating_enz"/>
</dbReference>
<keyword evidence="4 12" id="KW-0812">Transmembrane</keyword>
<dbReference type="EMBL" id="LFZN01000004">
    <property type="protein sequence ID" value="KXT06945.1"/>
    <property type="molecule type" value="Genomic_DNA"/>
</dbReference>
<comment type="subcellular location">
    <subcellularLocation>
        <location evidence="1">Mitochondrion outer membrane</location>
        <topology evidence="1">Multi-pass membrane protein</topology>
    </subcellularLocation>
</comment>
<dbReference type="GO" id="GO:0005524">
    <property type="term" value="F:ATP binding"/>
    <property type="evidence" value="ECO:0007669"/>
    <property type="project" value="UniProtKB-KW"/>
</dbReference>
<evidence type="ECO:0000256" key="1">
    <source>
        <dbReference type="ARBA" id="ARBA00004374"/>
    </source>
</evidence>
<dbReference type="PANTHER" id="PTHR43267:SF2">
    <property type="entry name" value="TRNA THREONYLCARBAMOYLADENOSINE DEHYDRATASE 1-RELATED"/>
    <property type="match status" value="1"/>
</dbReference>
<evidence type="ECO:0000256" key="2">
    <source>
        <dbReference type="ARBA" id="ARBA00009919"/>
    </source>
</evidence>
<dbReference type="CDD" id="cd00755">
    <property type="entry name" value="YgdL_like"/>
    <property type="match status" value="1"/>
</dbReference>
<evidence type="ECO:0000256" key="9">
    <source>
        <dbReference type="ARBA" id="ARBA00023128"/>
    </source>
</evidence>
<evidence type="ECO:0000256" key="12">
    <source>
        <dbReference type="SAM" id="Phobius"/>
    </source>
</evidence>
<evidence type="ECO:0000256" key="5">
    <source>
        <dbReference type="ARBA" id="ARBA00022741"/>
    </source>
</evidence>
<keyword evidence="3" id="KW-0436">Ligase</keyword>
<name>A0A139HWV6_9PEZI</name>
<dbReference type="Gene3D" id="3.40.50.720">
    <property type="entry name" value="NAD(P)-binding Rossmann-like Domain"/>
    <property type="match status" value="1"/>
</dbReference>
<dbReference type="STRING" id="321146.A0A139HWV6"/>
<dbReference type="AlphaFoldDB" id="A0A139HWV6"/>
<dbReference type="GO" id="GO:0061504">
    <property type="term" value="P:cyclic threonylcarbamoyladenosine biosynthetic process"/>
    <property type="evidence" value="ECO:0007669"/>
    <property type="project" value="TreeGrafter"/>
</dbReference>
<keyword evidence="5" id="KW-0547">Nucleotide-binding</keyword>
<keyword evidence="7" id="KW-0067">ATP-binding</keyword>
<keyword evidence="8 12" id="KW-1133">Transmembrane helix</keyword>
<feature type="transmembrane region" description="Helical" evidence="12">
    <location>
        <begin position="12"/>
        <end position="31"/>
    </location>
</feature>
<dbReference type="GO" id="GO:0005741">
    <property type="term" value="C:mitochondrial outer membrane"/>
    <property type="evidence" value="ECO:0007669"/>
    <property type="project" value="UniProtKB-SubCell"/>
</dbReference>
<dbReference type="PANTHER" id="PTHR43267">
    <property type="entry name" value="TRNA THREONYLCARBAMOYLADENOSINE DEHYDRATASE"/>
    <property type="match status" value="1"/>
</dbReference>
<comment type="caution">
    <text evidence="14">The sequence shown here is derived from an EMBL/GenBank/DDBJ whole genome shotgun (WGS) entry which is preliminary data.</text>
</comment>
<evidence type="ECO:0000256" key="3">
    <source>
        <dbReference type="ARBA" id="ARBA00022598"/>
    </source>
</evidence>
<dbReference type="OrthoDB" id="10265862at2759"/>
<dbReference type="FunFam" id="3.40.50.720:FF:000125">
    <property type="entry name" value="tRNA threonylcarbamoyladenosine dehydratase 2-like"/>
    <property type="match status" value="1"/>
</dbReference>
<feature type="domain" description="THIF-type NAD/FAD binding fold" evidence="13">
    <location>
        <begin position="102"/>
        <end position="358"/>
    </location>
</feature>
<evidence type="ECO:0000256" key="6">
    <source>
        <dbReference type="ARBA" id="ARBA00022787"/>
    </source>
</evidence>
<dbReference type="InterPro" id="IPR045886">
    <property type="entry name" value="ThiF/MoeB/HesA"/>
</dbReference>
<evidence type="ECO:0000313" key="15">
    <source>
        <dbReference type="Proteomes" id="UP000070133"/>
    </source>
</evidence>